<name>A0AAU6U5W8_UNCXX</name>
<sequence length="150" mass="17578">MFELHHEQLDEMNFPFFSMFPENCCQGASIMLGMLAEFFIPTCSVVIIKGSTRGFDTNYHYWLTVDGRVYDLTLDQFQSTLGNKFDQLRRPLFNSPKHPLRMHFFHKNRFSTIDAYLDFCDQYTGAENGLKILQFLARQLTQVRDISLEA</sequence>
<accession>A0AAU6U5W8</accession>
<organism evidence="1">
    <name type="scientific">bacterium 19CA06SA08-2</name>
    <dbReference type="NCBI Taxonomy" id="2920658"/>
    <lineage>
        <taxon>Bacteria</taxon>
    </lineage>
</organism>
<dbReference type="AlphaFoldDB" id="A0AAU6U5W8"/>
<protein>
    <submittedName>
        <fullName evidence="1">Uncharacterized protein</fullName>
    </submittedName>
</protein>
<reference evidence="1" key="1">
    <citation type="submission" date="2022-03" db="EMBL/GenBank/DDBJ databases">
        <title>Sea Food Isolates.</title>
        <authorList>
            <person name="Li c."/>
        </authorList>
    </citation>
    <scope>NUCLEOTIDE SEQUENCE</scope>
    <source>
        <strain evidence="1">19CA06SA08-2</strain>
    </source>
</reference>
<proteinExistence type="predicted"/>
<gene>
    <name evidence="1" type="ORF">MRM75_22625</name>
</gene>
<dbReference type="EMBL" id="CP095353">
    <property type="protein sequence ID" value="XAG69336.1"/>
    <property type="molecule type" value="Genomic_DNA"/>
</dbReference>
<evidence type="ECO:0000313" key="1">
    <source>
        <dbReference type="EMBL" id="XAG69336.1"/>
    </source>
</evidence>